<dbReference type="GO" id="GO:0016787">
    <property type="term" value="F:hydrolase activity"/>
    <property type="evidence" value="ECO:0007669"/>
    <property type="project" value="UniProtKB-KW"/>
</dbReference>
<gene>
    <name evidence="1" type="ORF">MNBD_ALPHA11-1454</name>
</gene>
<keyword evidence="1" id="KW-0378">Hydrolase</keyword>
<dbReference type="EC" id="3.5.2.-" evidence="1"/>
<dbReference type="EMBL" id="UOEQ01000509">
    <property type="protein sequence ID" value="VAW24139.1"/>
    <property type="molecule type" value="Genomic_DNA"/>
</dbReference>
<dbReference type="InterPro" id="IPR026002">
    <property type="entry name" value="ATC_hydrolase-like"/>
</dbReference>
<name>A0A3B0UHZ5_9ZZZZ</name>
<organism evidence="1">
    <name type="scientific">hydrothermal vent metagenome</name>
    <dbReference type="NCBI Taxonomy" id="652676"/>
    <lineage>
        <taxon>unclassified sequences</taxon>
        <taxon>metagenomes</taxon>
        <taxon>ecological metagenomes</taxon>
    </lineage>
</organism>
<protein>
    <submittedName>
        <fullName evidence="1">L-2-amino-thiazoline-4-carboxylic acid hydrolase</fullName>
        <ecNumber evidence="1">3.5.2.-</ecNumber>
    </submittedName>
</protein>
<dbReference type="AlphaFoldDB" id="A0A3B0UHZ5"/>
<proteinExistence type="predicted"/>
<sequence length="154" mass="17196">MSSPLPMLEIRRIEAAILKEIYDVIKERHGVDEAKAVLTEAVISSAIAQGESIRGEGDELPDLEDFADLIPLWEAGGALEVEMLHRSPTQLEFNIRRCKFSEMYAEMGLEEIGHLLSCNRDGALCTGYNPDIKLARSQTIMQGASYCDFRFTKS</sequence>
<accession>A0A3B0UHZ5</accession>
<evidence type="ECO:0000313" key="1">
    <source>
        <dbReference type="EMBL" id="VAW24139.1"/>
    </source>
</evidence>
<dbReference type="Pfam" id="PF14196">
    <property type="entry name" value="ATC_hydrolase"/>
    <property type="match status" value="1"/>
</dbReference>
<reference evidence="1" key="1">
    <citation type="submission" date="2018-06" db="EMBL/GenBank/DDBJ databases">
        <authorList>
            <person name="Zhirakovskaya E."/>
        </authorList>
    </citation>
    <scope>NUCLEOTIDE SEQUENCE</scope>
</reference>